<dbReference type="Proteomes" id="UP000242474">
    <property type="component" value="Unassembled WGS sequence"/>
</dbReference>
<dbReference type="PROSITE" id="PS51384">
    <property type="entry name" value="FAD_FR"/>
    <property type="match status" value="1"/>
</dbReference>
<evidence type="ECO:0000313" key="11">
    <source>
        <dbReference type="EMBL" id="PIA18680.1"/>
    </source>
</evidence>
<keyword evidence="3" id="KW-0249">Electron transport</keyword>
<evidence type="ECO:0000256" key="5">
    <source>
        <dbReference type="ARBA" id="ARBA00023002"/>
    </source>
</evidence>
<dbReference type="Gene3D" id="2.40.30.10">
    <property type="entry name" value="Translation factors"/>
    <property type="match status" value="1"/>
</dbReference>
<dbReference type="SUPFAM" id="SSF63380">
    <property type="entry name" value="Riboflavin synthase domain-like"/>
    <property type="match status" value="1"/>
</dbReference>
<dbReference type="PANTHER" id="PTHR11972">
    <property type="entry name" value="NADPH OXIDASE"/>
    <property type="match status" value="1"/>
</dbReference>
<dbReference type="PANTHER" id="PTHR11972:SF153">
    <property type="entry name" value="SUPEROXIDE-GENERATING NADPH OXIDASE HEAVY CHAIN SUBUNIT A"/>
    <property type="match status" value="1"/>
</dbReference>
<dbReference type="AlphaFoldDB" id="A0A2G5BI41"/>
<dbReference type="Pfam" id="PF01794">
    <property type="entry name" value="Ferric_reduct"/>
    <property type="match status" value="1"/>
</dbReference>
<dbReference type="Pfam" id="PF08022">
    <property type="entry name" value="FAD_binding_8"/>
    <property type="match status" value="1"/>
</dbReference>
<feature type="domain" description="FAD-binding FR-type" evidence="10">
    <location>
        <begin position="236"/>
        <end position="341"/>
    </location>
</feature>
<organism evidence="11 12">
    <name type="scientific">Coemansia reversa (strain ATCC 12441 / NRRL 1564)</name>
    <dbReference type="NCBI Taxonomy" id="763665"/>
    <lineage>
        <taxon>Eukaryota</taxon>
        <taxon>Fungi</taxon>
        <taxon>Fungi incertae sedis</taxon>
        <taxon>Zoopagomycota</taxon>
        <taxon>Kickxellomycotina</taxon>
        <taxon>Kickxellomycetes</taxon>
        <taxon>Kickxellales</taxon>
        <taxon>Kickxellaceae</taxon>
        <taxon>Coemansia</taxon>
    </lineage>
</organism>
<keyword evidence="12" id="KW-1185">Reference proteome</keyword>
<dbReference type="GO" id="GO:0006811">
    <property type="term" value="P:monoatomic ion transport"/>
    <property type="evidence" value="ECO:0007669"/>
    <property type="project" value="UniProtKB-KW"/>
</dbReference>
<feature type="transmembrane region" description="Helical" evidence="9">
    <location>
        <begin position="119"/>
        <end position="137"/>
    </location>
</feature>
<dbReference type="InterPro" id="IPR013121">
    <property type="entry name" value="Fe_red_NAD-bd_6"/>
</dbReference>
<dbReference type="SUPFAM" id="SSF52343">
    <property type="entry name" value="Ferredoxin reductase-like, C-terminal NADP-linked domain"/>
    <property type="match status" value="1"/>
</dbReference>
<evidence type="ECO:0000256" key="2">
    <source>
        <dbReference type="ARBA" id="ARBA00022692"/>
    </source>
</evidence>
<sequence length="637" mass="72406">MSSKASEAYAAGLARNHAFDAVALPQEEKKSILQNFTLRWAFFVSLWTIIQLIIIVTKTVKGSAAGDAFHGYNSGCEAIIMTSISLTFLLMSPTLMAMLHSTFLRRYICFDKANKAHKFVAYTLVFWTLQHVITHYYKFHQIAASSNGKMSIYYMLYVKSTGKIGHAILGLLIVLLVGALPAVRRKCFELFYLLHHLSFVIVILIFFHIDKHTFQYYITGPGIIYLTDRIFRAVRARFNRPRILSIIQHPSNVIEIRFERNGMKYKAGQFIYLCVPSLSWYQWHPFTLTSAPEEGELSVHISINGGWTRSLVYALQQHAAAAPRRMNIEHHSRRSPNKRTDSVDSNRTLTPSYDIRNQNTGGTQGPTHPPGARVAGGGRNNNDGGRQMDLHRQASKRSANNVRMGSVERNGRYPPEMDYYMSVNRPYTHAQMRANKALPAAPSQATLPTIMVDGPYNAPTQDVFEYDHIVLIAGNIGITPMSSVLKSLYYQLTTTGGKARFKKVYFIWTCRDVQSLEWFQGLLSALDMEDIGDVLEIRTYLTGQLHVDQIRNIALYQDPHGPDAVTGLYRSPTYFGRPDFDRIFGEIGQRYSSTDVGVFFCGSRDTGRSLHKITNKWNRELQKRHTRFIFHEEKSTG</sequence>
<evidence type="ECO:0000256" key="4">
    <source>
        <dbReference type="ARBA" id="ARBA00022989"/>
    </source>
</evidence>
<keyword evidence="2 9" id="KW-0812">Transmembrane</keyword>
<feature type="transmembrane region" description="Helical" evidence="9">
    <location>
        <begin position="38"/>
        <end position="58"/>
    </location>
</feature>
<dbReference type="EMBL" id="KZ303489">
    <property type="protein sequence ID" value="PIA18680.1"/>
    <property type="molecule type" value="Genomic_DNA"/>
</dbReference>
<feature type="transmembrane region" description="Helical" evidence="9">
    <location>
        <begin position="78"/>
        <end position="99"/>
    </location>
</feature>
<evidence type="ECO:0000313" key="12">
    <source>
        <dbReference type="Proteomes" id="UP000242474"/>
    </source>
</evidence>
<protein>
    <recommendedName>
        <fullName evidence="10">FAD-binding FR-type domain-containing protein</fullName>
    </recommendedName>
</protein>
<dbReference type="CDD" id="cd06186">
    <property type="entry name" value="NOX_Duox_like_FAD_NADP"/>
    <property type="match status" value="1"/>
</dbReference>
<keyword evidence="4 9" id="KW-1133">Transmembrane helix</keyword>
<dbReference type="InterPro" id="IPR013130">
    <property type="entry name" value="Fe3_Rdtase_TM_dom"/>
</dbReference>
<dbReference type="GO" id="GO:0006952">
    <property type="term" value="P:defense response"/>
    <property type="evidence" value="ECO:0007669"/>
    <property type="project" value="TreeGrafter"/>
</dbReference>
<dbReference type="OrthoDB" id="167398at2759"/>
<keyword evidence="6" id="KW-0813">Transport</keyword>
<keyword evidence="7 9" id="KW-0472">Membrane</keyword>
<feature type="transmembrane region" description="Helical" evidence="9">
    <location>
        <begin position="190"/>
        <end position="209"/>
    </location>
</feature>
<keyword evidence="6" id="KW-0406">Ion transport</keyword>
<keyword evidence="5" id="KW-0560">Oxidoreductase</keyword>
<evidence type="ECO:0000256" key="9">
    <source>
        <dbReference type="SAM" id="Phobius"/>
    </source>
</evidence>
<evidence type="ECO:0000256" key="3">
    <source>
        <dbReference type="ARBA" id="ARBA00022982"/>
    </source>
</evidence>
<gene>
    <name evidence="11" type="ORF">COEREDRAFT_6388</name>
</gene>
<feature type="transmembrane region" description="Helical" evidence="9">
    <location>
        <begin position="164"/>
        <end position="183"/>
    </location>
</feature>
<comment type="subcellular location">
    <subcellularLocation>
        <location evidence="1">Membrane</location>
        <topology evidence="1">Multi-pass membrane protein</topology>
    </subcellularLocation>
</comment>
<dbReference type="InterPro" id="IPR017927">
    <property type="entry name" value="FAD-bd_FR_type"/>
</dbReference>
<dbReference type="SFLD" id="SFLDG01169">
    <property type="entry name" value="NADPH_oxidase_subgroup_(NOX)"/>
    <property type="match status" value="1"/>
</dbReference>
<dbReference type="InterPro" id="IPR013112">
    <property type="entry name" value="FAD-bd_8"/>
</dbReference>
<dbReference type="SFLD" id="SFLDS00052">
    <property type="entry name" value="Ferric_Reductase_Domain"/>
    <property type="match status" value="1"/>
</dbReference>
<feature type="region of interest" description="Disordered" evidence="8">
    <location>
        <begin position="322"/>
        <end position="414"/>
    </location>
</feature>
<dbReference type="Pfam" id="PF08030">
    <property type="entry name" value="NAD_binding_6"/>
    <property type="match status" value="1"/>
</dbReference>
<dbReference type="Gene3D" id="3.40.50.80">
    <property type="entry name" value="Nucleotide-binding domain of ferredoxin-NADP reductase (FNR) module"/>
    <property type="match status" value="1"/>
</dbReference>
<dbReference type="InterPro" id="IPR039261">
    <property type="entry name" value="FNR_nucleotide-bd"/>
</dbReference>
<evidence type="ECO:0000259" key="10">
    <source>
        <dbReference type="PROSITE" id="PS51384"/>
    </source>
</evidence>
<dbReference type="InterPro" id="IPR050369">
    <property type="entry name" value="RBOH/FRE"/>
</dbReference>
<feature type="compositionally biased region" description="Polar residues" evidence="8">
    <location>
        <begin position="345"/>
        <end position="359"/>
    </location>
</feature>
<evidence type="ECO:0000256" key="8">
    <source>
        <dbReference type="SAM" id="MobiDB-lite"/>
    </source>
</evidence>
<dbReference type="InterPro" id="IPR017938">
    <property type="entry name" value="Riboflavin_synthase-like_b-brl"/>
</dbReference>
<evidence type="ECO:0000256" key="7">
    <source>
        <dbReference type="ARBA" id="ARBA00023136"/>
    </source>
</evidence>
<proteinExistence type="predicted"/>
<dbReference type="GO" id="GO:0043020">
    <property type="term" value="C:NADPH oxidase complex"/>
    <property type="evidence" value="ECO:0007669"/>
    <property type="project" value="TreeGrafter"/>
</dbReference>
<accession>A0A2G5BI41</accession>
<name>A0A2G5BI41_COERN</name>
<evidence type="ECO:0000256" key="6">
    <source>
        <dbReference type="ARBA" id="ARBA00023065"/>
    </source>
</evidence>
<dbReference type="STRING" id="763665.A0A2G5BI41"/>
<dbReference type="GO" id="GO:0016175">
    <property type="term" value="F:superoxide-generating NAD(P)H oxidase activity"/>
    <property type="evidence" value="ECO:0007669"/>
    <property type="project" value="TreeGrafter"/>
</dbReference>
<reference evidence="11 12" key="1">
    <citation type="journal article" date="2015" name="Genome Biol. Evol.">
        <title>Phylogenomic analyses indicate that early fungi evolved digesting cell walls of algal ancestors of land plants.</title>
        <authorList>
            <person name="Chang Y."/>
            <person name="Wang S."/>
            <person name="Sekimoto S."/>
            <person name="Aerts A.L."/>
            <person name="Choi C."/>
            <person name="Clum A."/>
            <person name="LaButti K.M."/>
            <person name="Lindquist E.A."/>
            <person name="Yee Ngan C."/>
            <person name="Ohm R.A."/>
            <person name="Salamov A.A."/>
            <person name="Grigoriev I.V."/>
            <person name="Spatafora J.W."/>
            <person name="Berbee M.L."/>
        </authorList>
    </citation>
    <scope>NUCLEOTIDE SEQUENCE [LARGE SCALE GENOMIC DNA]</scope>
    <source>
        <strain evidence="11 12">NRRL 1564</strain>
    </source>
</reference>
<dbReference type="GO" id="GO:0042554">
    <property type="term" value="P:superoxide anion generation"/>
    <property type="evidence" value="ECO:0007669"/>
    <property type="project" value="TreeGrafter"/>
</dbReference>
<evidence type="ECO:0000256" key="1">
    <source>
        <dbReference type="ARBA" id="ARBA00004141"/>
    </source>
</evidence>